<sequence length="209" mass="23515">MLGAELLFEGQNTKAQDNVNLGIKAPEPDEFTSCFFQDNWELLRDDISESVLLFLHSGQILKEINTIVLTLIPKWKCPNTVSEFRPIACCNVIYKVATKLICFMLEVILPDLIAQNEGDLLQAGLKLFSSSSELQTNPHKSAFYCCGMDDHDVQRIINSSGFSKKEVRNGVLWNLEAIAVEQVVRKTKEDVKSRTICCWPSKVKSIECA</sequence>
<accession>A0A803PW39</accession>
<dbReference type="PANTHER" id="PTHR46890">
    <property type="entry name" value="NON-LTR RETROLELEMENT REVERSE TRANSCRIPTASE-LIKE PROTEIN-RELATED"/>
    <property type="match status" value="1"/>
</dbReference>
<evidence type="ECO:0000313" key="1">
    <source>
        <dbReference type="EnsemblPlants" id="cds.evm.model.06.1824"/>
    </source>
</evidence>
<dbReference type="Proteomes" id="UP000596661">
    <property type="component" value="Chromosome 6"/>
</dbReference>
<reference evidence="1" key="1">
    <citation type="submission" date="2018-11" db="EMBL/GenBank/DDBJ databases">
        <authorList>
            <person name="Grassa J C."/>
        </authorList>
    </citation>
    <scope>NUCLEOTIDE SEQUENCE [LARGE SCALE GENOMIC DNA]</scope>
</reference>
<dbReference type="Gramene" id="evm.model.06.1824">
    <property type="protein sequence ID" value="cds.evm.model.06.1824"/>
    <property type="gene ID" value="evm.TU.06.1824"/>
</dbReference>
<dbReference type="PANTHER" id="PTHR46890:SF1">
    <property type="entry name" value="REVERSE TRANSCRIPTASE DOMAIN-CONTAINING PROTEIN"/>
    <property type="match status" value="1"/>
</dbReference>
<reference evidence="1" key="2">
    <citation type="submission" date="2021-03" db="UniProtKB">
        <authorList>
            <consortium name="EnsemblPlants"/>
        </authorList>
    </citation>
    <scope>IDENTIFICATION</scope>
</reference>
<dbReference type="InterPro" id="IPR052343">
    <property type="entry name" value="Retrotransposon-Effector_Assoc"/>
</dbReference>
<keyword evidence="2" id="KW-1185">Reference proteome</keyword>
<name>A0A803PW39_CANSA</name>
<dbReference type="AlphaFoldDB" id="A0A803PW39"/>
<protein>
    <submittedName>
        <fullName evidence="1">Uncharacterized protein</fullName>
    </submittedName>
</protein>
<proteinExistence type="predicted"/>
<dbReference type="EMBL" id="UZAU01000618">
    <property type="status" value="NOT_ANNOTATED_CDS"/>
    <property type="molecule type" value="Genomic_DNA"/>
</dbReference>
<dbReference type="EnsemblPlants" id="evm.model.06.1824">
    <property type="protein sequence ID" value="cds.evm.model.06.1824"/>
    <property type="gene ID" value="evm.TU.06.1824"/>
</dbReference>
<organism evidence="1 2">
    <name type="scientific">Cannabis sativa</name>
    <name type="common">Hemp</name>
    <name type="synonym">Marijuana</name>
    <dbReference type="NCBI Taxonomy" id="3483"/>
    <lineage>
        <taxon>Eukaryota</taxon>
        <taxon>Viridiplantae</taxon>
        <taxon>Streptophyta</taxon>
        <taxon>Embryophyta</taxon>
        <taxon>Tracheophyta</taxon>
        <taxon>Spermatophyta</taxon>
        <taxon>Magnoliopsida</taxon>
        <taxon>eudicotyledons</taxon>
        <taxon>Gunneridae</taxon>
        <taxon>Pentapetalae</taxon>
        <taxon>rosids</taxon>
        <taxon>fabids</taxon>
        <taxon>Rosales</taxon>
        <taxon>Cannabaceae</taxon>
        <taxon>Cannabis</taxon>
    </lineage>
</organism>
<evidence type="ECO:0000313" key="2">
    <source>
        <dbReference type="Proteomes" id="UP000596661"/>
    </source>
</evidence>